<dbReference type="GO" id="GO:0016787">
    <property type="term" value="F:hydrolase activity"/>
    <property type="evidence" value="ECO:0007669"/>
    <property type="project" value="UniProtKB-KW"/>
</dbReference>
<dbReference type="GO" id="GO:0015979">
    <property type="term" value="P:photosynthesis"/>
    <property type="evidence" value="ECO:0007669"/>
    <property type="project" value="UniProtKB-KW"/>
</dbReference>
<feature type="domain" description="Photosynthesis system II assembly factor Ycf48/Hcf136-like" evidence="3">
    <location>
        <begin position="127"/>
        <end position="221"/>
    </location>
</feature>
<proteinExistence type="predicted"/>
<protein>
    <submittedName>
        <fullName evidence="4">Glycosyl hydrolase, BNR repeat</fullName>
    </submittedName>
</protein>
<dbReference type="STRING" id="1129793.GPLA_2367"/>
<dbReference type="Gene3D" id="2.130.10.10">
    <property type="entry name" value="YVTN repeat-like/Quinoprotein amine dehydrogenase"/>
    <property type="match status" value="1"/>
</dbReference>
<dbReference type="InterPro" id="IPR015943">
    <property type="entry name" value="WD40/YVTN_repeat-like_dom_sf"/>
</dbReference>
<sequence length="297" mass="32460">MDKVTVQLDQAMQRTDFYQAFASNTETAVLVGNSGVVLSSADGATWKRTILNGQPSFLAVDTCPDQRFIALSFDNHIWVSSPSGDDWAPIKVDSQEQLMTIDCSPNGKWWVAGGFSTFLSSSDKGQSWQSNTLEEDAIITDVVFLSEQEAVATAEFGMFVVTEDGGNTWQVSGFMPAEFYPHAAYFTSIAEGWVAGLNGFIYYTKNSGNTWHKQSADSTVPIYQFQEIDGVLFALGDNATVLKLTGDQWKTVQPASAPIYLRAALYFKQKLLVAGGRGMFMTIDPNAAALSVDNTEL</sequence>
<keyword evidence="5" id="KW-1185">Reference proteome</keyword>
<name>K6ZSJ3_9ALTE</name>
<evidence type="ECO:0000313" key="5">
    <source>
        <dbReference type="Proteomes" id="UP000006322"/>
    </source>
</evidence>
<dbReference type="Pfam" id="PF14870">
    <property type="entry name" value="PSII_BNR"/>
    <property type="match status" value="1"/>
</dbReference>
<gene>
    <name evidence="4" type="ORF">GPLA_2367</name>
</gene>
<dbReference type="Proteomes" id="UP000006322">
    <property type="component" value="Unassembled WGS sequence"/>
</dbReference>
<dbReference type="InterPro" id="IPR028203">
    <property type="entry name" value="PSII_CF48-like_dom"/>
</dbReference>
<comment type="caution">
    <text evidence="4">The sequence shown here is derived from an EMBL/GenBank/DDBJ whole genome shotgun (WGS) entry which is preliminary data.</text>
</comment>
<evidence type="ECO:0000256" key="1">
    <source>
        <dbReference type="ARBA" id="ARBA00022531"/>
    </source>
</evidence>
<dbReference type="PANTHER" id="PTHR47199:SF2">
    <property type="entry name" value="PHOTOSYSTEM II STABILITY_ASSEMBLY FACTOR HCF136, CHLOROPLASTIC"/>
    <property type="match status" value="1"/>
</dbReference>
<evidence type="ECO:0000259" key="3">
    <source>
        <dbReference type="Pfam" id="PF14870"/>
    </source>
</evidence>
<evidence type="ECO:0000313" key="4">
    <source>
        <dbReference type="EMBL" id="GAC33272.1"/>
    </source>
</evidence>
<evidence type="ECO:0000256" key="2">
    <source>
        <dbReference type="ARBA" id="ARBA00023276"/>
    </source>
</evidence>
<keyword evidence="1" id="KW-0602">Photosynthesis</keyword>
<dbReference type="AlphaFoldDB" id="K6ZSJ3"/>
<reference evidence="5" key="1">
    <citation type="journal article" date="2014" name="Environ. Microbiol.">
        <title>Comparative genomics of the marine bacterial genus Glaciecola reveals the high degree of genomic diversity and genomic characteristic for cold adaptation.</title>
        <authorList>
            <person name="Qin Q.L."/>
            <person name="Xie B.B."/>
            <person name="Yu Y."/>
            <person name="Shu Y.L."/>
            <person name="Rong J.C."/>
            <person name="Zhang Y.J."/>
            <person name="Zhao D.L."/>
            <person name="Chen X.L."/>
            <person name="Zhang X.Y."/>
            <person name="Chen B."/>
            <person name="Zhou B.C."/>
            <person name="Zhang Y.Z."/>
        </authorList>
    </citation>
    <scope>NUCLEOTIDE SEQUENCE [LARGE SCALE GENOMIC DNA]</scope>
    <source>
        <strain evidence="5">LMG 21857</strain>
    </source>
</reference>
<dbReference type="OrthoDB" id="9813892at2"/>
<dbReference type="PANTHER" id="PTHR47199">
    <property type="entry name" value="PHOTOSYSTEM II STABILITY/ASSEMBLY FACTOR HCF136, CHLOROPLASTIC"/>
    <property type="match status" value="1"/>
</dbReference>
<dbReference type="EMBL" id="BAER01000053">
    <property type="protein sequence ID" value="GAC33272.1"/>
    <property type="molecule type" value="Genomic_DNA"/>
</dbReference>
<organism evidence="4 5">
    <name type="scientific">Paraglaciecola polaris LMG 21857</name>
    <dbReference type="NCBI Taxonomy" id="1129793"/>
    <lineage>
        <taxon>Bacteria</taxon>
        <taxon>Pseudomonadati</taxon>
        <taxon>Pseudomonadota</taxon>
        <taxon>Gammaproteobacteria</taxon>
        <taxon>Alteromonadales</taxon>
        <taxon>Alteromonadaceae</taxon>
        <taxon>Paraglaciecola</taxon>
    </lineage>
</organism>
<keyword evidence="4" id="KW-0378">Hydrolase</keyword>
<dbReference type="RefSeq" id="WP_007105051.1">
    <property type="nucleotide sequence ID" value="NZ_BAER01000053.1"/>
</dbReference>
<keyword evidence="2" id="KW-0604">Photosystem II</keyword>
<dbReference type="GO" id="GO:0009523">
    <property type="term" value="C:photosystem II"/>
    <property type="evidence" value="ECO:0007669"/>
    <property type="project" value="UniProtKB-KW"/>
</dbReference>
<accession>K6ZSJ3</accession>
<dbReference type="SUPFAM" id="SSF110296">
    <property type="entry name" value="Oligoxyloglucan reducing end-specific cellobiohydrolase"/>
    <property type="match status" value="1"/>
</dbReference>